<gene>
    <name evidence="1" type="ORF">CYFUS_008541</name>
</gene>
<name>A0A250JHV6_9BACT</name>
<evidence type="ECO:0000313" key="2">
    <source>
        <dbReference type="Proteomes" id="UP000217257"/>
    </source>
</evidence>
<sequence length="167" mass="18094">MSSSDLCRRCGLCCDGNLFSHVPLEHAEVDAARRHGLEVVRLTGGAPALRQCCPALHARQCSVYGARPEGCRRYGCRLLGALTRQTVSLEEALAVVERAHALLAEVERGLEPEPDRFSSVLERARFASWGGADGSSSSTNAARERAEAFLDEHFHGGPRRFESFAGG</sequence>
<evidence type="ECO:0000313" key="1">
    <source>
        <dbReference type="EMBL" id="ATB43062.1"/>
    </source>
</evidence>
<dbReference type="EMBL" id="CP022098">
    <property type="protein sequence ID" value="ATB43062.1"/>
    <property type="molecule type" value="Genomic_DNA"/>
</dbReference>
<dbReference type="RefSeq" id="WP_095990530.1">
    <property type="nucleotide sequence ID" value="NZ_CP022098.1"/>
</dbReference>
<accession>A0A250JHV6</accession>
<reference evidence="1 2" key="1">
    <citation type="submission" date="2017-06" db="EMBL/GenBank/DDBJ databases">
        <title>Sequencing and comparative analysis of myxobacterial genomes.</title>
        <authorList>
            <person name="Rupp O."/>
            <person name="Goesmann A."/>
            <person name="Sogaard-Andersen L."/>
        </authorList>
    </citation>
    <scope>NUCLEOTIDE SEQUENCE [LARGE SCALE GENOMIC DNA]</scope>
    <source>
        <strain evidence="1 2">DSM 52655</strain>
    </source>
</reference>
<dbReference type="Proteomes" id="UP000217257">
    <property type="component" value="Chromosome"/>
</dbReference>
<proteinExistence type="predicted"/>
<organism evidence="1 2">
    <name type="scientific">Cystobacter fuscus</name>
    <dbReference type="NCBI Taxonomy" id="43"/>
    <lineage>
        <taxon>Bacteria</taxon>
        <taxon>Pseudomonadati</taxon>
        <taxon>Myxococcota</taxon>
        <taxon>Myxococcia</taxon>
        <taxon>Myxococcales</taxon>
        <taxon>Cystobacterineae</taxon>
        <taxon>Archangiaceae</taxon>
        <taxon>Cystobacter</taxon>
    </lineage>
</organism>
<protein>
    <recommendedName>
        <fullName evidence="3">Zinc/iron-chelating domain-containing protein</fullName>
    </recommendedName>
</protein>
<dbReference type="Pfam" id="PF03692">
    <property type="entry name" value="CxxCxxCC"/>
    <property type="match status" value="1"/>
</dbReference>
<dbReference type="AlphaFoldDB" id="A0A250JHV6"/>
<dbReference type="InterPro" id="IPR005358">
    <property type="entry name" value="Puta_zinc/iron-chelating_dom"/>
</dbReference>
<dbReference type="KEGG" id="cfus:CYFUS_008541"/>
<evidence type="ECO:0008006" key="3">
    <source>
        <dbReference type="Google" id="ProtNLM"/>
    </source>
</evidence>